<evidence type="ECO:0000313" key="2">
    <source>
        <dbReference type="Proteomes" id="UP000253998"/>
    </source>
</evidence>
<gene>
    <name evidence="1" type="ORF">DPV83_03875</name>
</gene>
<organism evidence="1 2">
    <name type="scientific">Aggregatibacter segnis</name>
    <dbReference type="NCBI Taxonomy" id="739"/>
    <lineage>
        <taxon>Bacteria</taxon>
        <taxon>Pseudomonadati</taxon>
        <taxon>Pseudomonadota</taxon>
        <taxon>Gammaproteobacteria</taxon>
        <taxon>Pasteurellales</taxon>
        <taxon>Pasteurellaceae</taxon>
        <taxon>Aggregatibacter</taxon>
    </lineage>
</organism>
<sequence>MSYDCFFHKSALKTFNFFFIRSLVSANWVVDRTNSQKALRFLTALYDAKVRSFFHAFFN</sequence>
<protein>
    <submittedName>
        <fullName evidence="1">Uncharacterized protein</fullName>
    </submittedName>
</protein>
<dbReference type="EMBL" id="QEPM01000002">
    <property type="protein sequence ID" value="RDE71710.1"/>
    <property type="molecule type" value="Genomic_DNA"/>
</dbReference>
<comment type="caution">
    <text evidence="1">The sequence shown here is derived from an EMBL/GenBank/DDBJ whole genome shotgun (WGS) entry which is preliminary data.</text>
</comment>
<evidence type="ECO:0000313" key="1">
    <source>
        <dbReference type="EMBL" id="RDE71710.1"/>
    </source>
</evidence>
<reference evidence="1 2" key="1">
    <citation type="submission" date="2018-05" db="EMBL/GenBank/DDBJ databases">
        <title>Draft Genome Sequences for a Diverse set of 7 Haemophilus Species.</title>
        <authorList>
            <person name="Nichols M."/>
            <person name="Topaz N."/>
            <person name="Wang X."/>
            <person name="Wang X."/>
            <person name="Boxrud D."/>
        </authorList>
    </citation>
    <scope>NUCLEOTIDE SEQUENCE [LARGE SCALE GENOMIC DNA]</scope>
    <source>
        <strain evidence="1 2">C2001002503</strain>
    </source>
</reference>
<dbReference type="Proteomes" id="UP000253998">
    <property type="component" value="Unassembled WGS sequence"/>
</dbReference>
<accession>A0A8B2U207</accession>
<name>A0A8B2U207_9PAST</name>
<dbReference type="AlphaFoldDB" id="A0A8B2U207"/>
<proteinExistence type="predicted"/>